<proteinExistence type="inferred from homology"/>
<dbReference type="Proteomes" id="UP001153076">
    <property type="component" value="Unassembled WGS sequence"/>
</dbReference>
<evidence type="ECO:0000256" key="1">
    <source>
        <dbReference type="ARBA" id="ARBA00005594"/>
    </source>
</evidence>
<feature type="compositionally biased region" description="Low complexity" evidence="9">
    <location>
        <begin position="74"/>
        <end position="86"/>
    </location>
</feature>
<dbReference type="InterPro" id="IPR001412">
    <property type="entry name" value="aa-tRNA-synth_I_CS"/>
</dbReference>
<keyword evidence="4" id="KW-0547">Nucleotide-binding</keyword>
<name>A0A9Q1GQQ0_9CARY</name>
<dbReference type="GO" id="GO:0005524">
    <property type="term" value="F:ATP binding"/>
    <property type="evidence" value="ECO:0007669"/>
    <property type="project" value="UniProtKB-KW"/>
</dbReference>
<evidence type="ECO:0000256" key="4">
    <source>
        <dbReference type="ARBA" id="ARBA00022741"/>
    </source>
</evidence>
<evidence type="ECO:0000256" key="5">
    <source>
        <dbReference type="ARBA" id="ARBA00022840"/>
    </source>
</evidence>
<dbReference type="OrthoDB" id="1728060at2759"/>
<organism evidence="11 12">
    <name type="scientific">Carnegiea gigantea</name>
    <dbReference type="NCBI Taxonomy" id="171969"/>
    <lineage>
        <taxon>Eukaryota</taxon>
        <taxon>Viridiplantae</taxon>
        <taxon>Streptophyta</taxon>
        <taxon>Embryophyta</taxon>
        <taxon>Tracheophyta</taxon>
        <taxon>Spermatophyta</taxon>
        <taxon>Magnoliopsida</taxon>
        <taxon>eudicotyledons</taxon>
        <taxon>Gunneridae</taxon>
        <taxon>Pentapetalae</taxon>
        <taxon>Caryophyllales</taxon>
        <taxon>Cactineae</taxon>
        <taxon>Cactaceae</taxon>
        <taxon>Cactoideae</taxon>
        <taxon>Echinocereeae</taxon>
        <taxon>Carnegiea</taxon>
    </lineage>
</organism>
<evidence type="ECO:0000313" key="12">
    <source>
        <dbReference type="Proteomes" id="UP001153076"/>
    </source>
</evidence>
<evidence type="ECO:0000256" key="9">
    <source>
        <dbReference type="SAM" id="MobiDB-lite"/>
    </source>
</evidence>
<evidence type="ECO:0000256" key="7">
    <source>
        <dbReference type="ARBA" id="ARBA00023146"/>
    </source>
</evidence>
<dbReference type="PANTHER" id="PTHR11946">
    <property type="entry name" value="VALYL-TRNA SYNTHETASES"/>
    <property type="match status" value="1"/>
</dbReference>
<dbReference type="InterPro" id="IPR002300">
    <property type="entry name" value="aa-tRNA-synth_Ia"/>
</dbReference>
<keyword evidence="12" id="KW-1185">Reference proteome</keyword>
<keyword evidence="3" id="KW-0436">Ligase</keyword>
<dbReference type="Gene3D" id="3.40.50.620">
    <property type="entry name" value="HUPs"/>
    <property type="match status" value="1"/>
</dbReference>
<sequence length="387" mass="44168">MKNSKTQRTSQLAINPSGSSSRRFNLAQEQERRPRLPNDGIGESETPQSVEDIERKKKKEEKAKAKELKKQKAAQKAEVAKLQAQQPSNASKKSEKRNIKKDVEEENVEDYLDPETSLGEKKRLSRLMAKQYSPAAVEKSWYAWWEKSGFFVADAHSSKPPFVIVLPPPNVTGALHIGHALTSSIEDTIIRWRRMSGYNTLWVPGMDHAGIATQTMTLRYNQKPQHSIGNLKISGLYQKSKISIENFEAKLSISNKANIANVVVEKKIMRERKLTRHDVGRENFVQEVWNWKDEFGGKILKQQRQLGASLDWSRECFTMDDKRSKAVTEAFVRLHKEDLIYSLLSYSQSTVAPKKTPVRKQKRDDKKTTPGTPTEQSDAWNPDFGMV</sequence>
<feature type="domain" description="Aminoacyl-tRNA synthetase class Ia" evidence="10">
    <location>
        <begin position="141"/>
        <end position="216"/>
    </location>
</feature>
<dbReference type="Pfam" id="PF00133">
    <property type="entry name" value="tRNA-synt_1"/>
    <property type="match status" value="2"/>
</dbReference>
<keyword evidence="7" id="KW-0030">Aminoacyl-tRNA synthetase</keyword>
<dbReference type="GO" id="GO:0048608">
    <property type="term" value="P:reproductive structure development"/>
    <property type="evidence" value="ECO:0007669"/>
    <property type="project" value="UniProtKB-ARBA"/>
</dbReference>
<keyword evidence="5" id="KW-0067">ATP-binding</keyword>
<reference evidence="11" key="1">
    <citation type="submission" date="2022-04" db="EMBL/GenBank/DDBJ databases">
        <title>Carnegiea gigantea Genome sequencing and assembly v2.</title>
        <authorList>
            <person name="Copetti D."/>
            <person name="Sanderson M.J."/>
            <person name="Burquez A."/>
            <person name="Wojciechowski M.F."/>
        </authorList>
    </citation>
    <scope>NUCLEOTIDE SEQUENCE</scope>
    <source>
        <strain evidence="11">SGP5-SGP5p</strain>
        <tissue evidence="11">Aerial part</tissue>
    </source>
</reference>
<dbReference type="AlphaFoldDB" id="A0A9Q1GQQ0"/>
<evidence type="ECO:0000256" key="3">
    <source>
        <dbReference type="ARBA" id="ARBA00022598"/>
    </source>
</evidence>
<evidence type="ECO:0000256" key="2">
    <source>
        <dbReference type="ARBA" id="ARBA00013169"/>
    </source>
</evidence>
<accession>A0A9Q1GQQ0</accession>
<dbReference type="GO" id="GO:0006438">
    <property type="term" value="P:valyl-tRNA aminoacylation"/>
    <property type="evidence" value="ECO:0007669"/>
    <property type="project" value="InterPro"/>
</dbReference>
<feature type="region of interest" description="Disordered" evidence="9">
    <location>
        <begin position="1"/>
        <end position="116"/>
    </location>
</feature>
<evidence type="ECO:0000256" key="6">
    <source>
        <dbReference type="ARBA" id="ARBA00022917"/>
    </source>
</evidence>
<dbReference type="PANTHER" id="PTHR11946:SF109">
    <property type="entry name" value="VALINE--TRNA LIGASE"/>
    <property type="match status" value="1"/>
</dbReference>
<evidence type="ECO:0000259" key="10">
    <source>
        <dbReference type="Pfam" id="PF00133"/>
    </source>
</evidence>
<feature type="compositionally biased region" description="Polar residues" evidence="9">
    <location>
        <begin position="1"/>
        <end position="23"/>
    </location>
</feature>
<protein>
    <recommendedName>
        <fullName evidence="2">valine--tRNA ligase</fullName>
        <ecNumber evidence="2">6.1.1.9</ecNumber>
    </recommendedName>
    <alternativeName>
        <fullName evidence="8">Valyl-tRNA synthetase</fullName>
    </alternativeName>
</protein>
<evidence type="ECO:0000256" key="8">
    <source>
        <dbReference type="ARBA" id="ARBA00029936"/>
    </source>
</evidence>
<gene>
    <name evidence="11" type="ORF">Cgig2_033518</name>
</gene>
<dbReference type="GO" id="GO:0004832">
    <property type="term" value="F:valine-tRNA ligase activity"/>
    <property type="evidence" value="ECO:0007669"/>
    <property type="project" value="UniProtKB-EC"/>
</dbReference>
<dbReference type="GO" id="GO:0005829">
    <property type="term" value="C:cytosol"/>
    <property type="evidence" value="ECO:0007669"/>
    <property type="project" value="TreeGrafter"/>
</dbReference>
<feature type="compositionally biased region" description="Basic and acidic residues" evidence="9">
    <location>
        <begin position="52"/>
        <end position="70"/>
    </location>
</feature>
<feature type="compositionally biased region" description="Polar residues" evidence="9">
    <location>
        <begin position="369"/>
        <end position="379"/>
    </location>
</feature>
<dbReference type="EC" id="6.1.1.9" evidence="2"/>
<dbReference type="SUPFAM" id="SSF52374">
    <property type="entry name" value="Nucleotidylyl transferase"/>
    <property type="match status" value="1"/>
</dbReference>
<evidence type="ECO:0000313" key="11">
    <source>
        <dbReference type="EMBL" id="KAJ8423601.1"/>
    </source>
</evidence>
<feature type="compositionally biased region" description="Basic and acidic residues" evidence="9">
    <location>
        <begin position="92"/>
        <end position="103"/>
    </location>
</feature>
<dbReference type="InterPro" id="IPR002303">
    <property type="entry name" value="Valyl-tRNA_ligase"/>
</dbReference>
<dbReference type="InterPro" id="IPR014729">
    <property type="entry name" value="Rossmann-like_a/b/a_fold"/>
</dbReference>
<keyword evidence="6" id="KW-0648">Protein biosynthesis</keyword>
<dbReference type="GO" id="GO:0009791">
    <property type="term" value="P:post-embryonic development"/>
    <property type="evidence" value="ECO:0007669"/>
    <property type="project" value="UniProtKB-ARBA"/>
</dbReference>
<feature type="region of interest" description="Disordered" evidence="9">
    <location>
        <begin position="352"/>
        <end position="387"/>
    </location>
</feature>
<comment type="caution">
    <text evidence="11">The sequence shown here is derived from an EMBL/GenBank/DDBJ whole genome shotgun (WGS) entry which is preliminary data.</text>
</comment>
<dbReference type="EMBL" id="JAKOGI010001931">
    <property type="protein sequence ID" value="KAJ8423601.1"/>
    <property type="molecule type" value="Genomic_DNA"/>
</dbReference>
<dbReference type="PROSITE" id="PS00178">
    <property type="entry name" value="AA_TRNA_LIGASE_I"/>
    <property type="match status" value="1"/>
</dbReference>
<comment type="similarity">
    <text evidence="1">Belongs to the class-I aminoacyl-tRNA synthetase family.</text>
</comment>
<feature type="compositionally biased region" description="Acidic residues" evidence="9">
    <location>
        <begin position="104"/>
        <end position="113"/>
    </location>
</feature>
<feature type="domain" description="Aminoacyl-tRNA synthetase class Ia" evidence="10">
    <location>
        <begin position="262"/>
        <end position="342"/>
    </location>
</feature>